<proteinExistence type="predicted"/>
<protein>
    <recommendedName>
        <fullName evidence="3">Serine protease</fullName>
    </recommendedName>
</protein>
<accession>A0A1F6DDF6</accession>
<dbReference type="Gene3D" id="2.40.10.10">
    <property type="entry name" value="Trypsin-like serine proteases"/>
    <property type="match status" value="1"/>
</dbReference>
<dbReference type="InterPro" id="IPR043504">
    <property type="entry name" value="Peptidase_S1_PA_chymotrypsin"/>
</dbReference>
<dbReference type="Pfam" id="PF13365">
    <property type="entry name" value="Trypsin_2"/>
    <property type="match status" value="1"/>
</dbReference>
<evidence type="ECO:0000313" key="2">
    <source>
        <dbReference type="Proteomes" id="UP000178042"/>
    </source>
</evidence>
<evidence type="ECO:0008006" key="3">
    <source>
        <dbReference type="Google" id="ProtNLM"/>
    </source>
</evidence>
<dbReference type="AlphaFoldDB" id="A0A1F6DDF6"/>
<dbReference type="InterPro" id="IPR009003">
    <property type="entry name" value="Peptidase_S1_PA"/>
</dbReference>
<reference evidence="1 2" key="1">
    <citation type="journal article" date="2016" name="Nat. Commun.">
        <title>Thousands of microbial genomes shed light on interconnected biogeochemical processes in an aquifer system.</title>
        <authorList>
            <person name="Anantharaman K."/>
            <person name="Brown C.T."/>
            <person name="Hug L.A."/>
            <person name="Sharon I."/>
            <person name="Castelle C.J."/>
            <person name="Probst A.J."/>
            <person name="Thomas B.C."/>
            <person name="Singh A."/>
            <person name="Wilkins M.J."/>
            <person name="Karaoz U."/>
            <person name="Brodie E.L."/>
            <person name="Williams K.H."/>
            <person name="Hubbard S.S."/>
            <person name="Banfield J.F."/>
        </authorList>
    </citation>
    <scope>NUCLEOTIDE SEQUENCE [LARGE SCALE GENOMIC DNA]</scope>
</reference>
<dbReference type="EMBL" id="MFLD01000026">
    <property type="protein sequence ID" value="OGG59463.1"/>
    <property type="molecule type" value="Genomic_DNA"/>
</dbReference>
<dbReference type="SUPFAM" id="SSF50494">
    <property type="entry name" value="Trypsin-like serine proteases"/>
    <property type="match status" value="1"/>
</dbReference>
<sequence length="292" mass="33304">MFTNAYNKATKFTKPVIISTRTFDGEVQCGCGVFVLLNNEGWVLTVAHILNSFLASQQNKTEIDKYNQTVESIKNDQSLNEKQKRKKINHVIPNKKWITNHSFWWGANEIKIDQFKFFYEGDIAIGQIRDFKPADGFEYPKFKNPKNIKIGTSLCKLGYPFYGIKATFDESKNSFVLADGTLPLPFFPLEGMYTRNIHIKSATNKTNFEIKFLETSSPGLKGQSGGPTFDKDGVVYAIQSRTQHFPLDFNPSIERNGKKIEENQFLNVGWGVHPELIAGFLNEYKVKFDVVD</sequence>
<evidence type="ECO:0000313" key="1">
    <source>
        <dbReference type="EMBL" id="OGG59463.1"/>
    </source>
</evidence>
<organism evidence="1 2">
    <name type="scientific">Candidatus Kaiserbacteria bacterium RIFCSPHIGHO2_02_FULL_49_16</name>
    <dbReference type="NCBI Taxonomy" id="1798490"/>
    <lineage>
        <taxon>Bacteria</taxon>
        <taxon>Candidatus Kaiseribacteriota</taxon>
    </lineage>
</organism>
<name>A0A1F6DDF6_9BACT</name>
<gene>
    <name evidence="1" type="ORF">A3C86_00710</name>
</gene>
<dbReference type="Proteomes" id="UP000178042">
    <property type="component" value="Unassembled WGS sequence"/>
</dbReference>
<comment type="caution">
    <text evidence="1">The sequence shown here is derived from an EMBL/GenBank/DDBJ whole genome shotgun (WGS) entry which is preliminary data.</text>
</comment>